<organism evidence="2 3">
    <name type="scientific">Austropuccinia psidii MF-1</name>
    <dbReference type="NCBI Taxonomy" id="1389203"/>
    <lineage>
        <taxon>Eukaryota</taxon>
        <taxon>Fungi</taxon>
        <taxon>Dikarya</taxon>
        <taxon>Basidiomycota</taxon>
        <taxon>Pucciniomycotina</taxon>
        <taxon>Pucciniomycetes</taxon>
        <taxon>Pucciniales</taxon>
        <taxon>Sphaerophragmiaceae</taxon>
        <taxon>Austropuccinia</taxon>
    </lineage>
</organism>
<keyword evidence="3" id="KW-1185">Reference proteome</keyword>
<dbReference type="EMBL" id="AVOT02097860">
    <property type="protein sequence ID" value="MBW0576207.1"/>
    <property type="molecule type" value="Genomic_DNA"/>
</dbReference>
<evidence type="ECO:0000256" key="1">
    <source>
        <dbReference type="SAM" id="MobiDB-lite"/>
    </source>
</evidence>
<comment type="caution">
    <text evidence="2">The sequence shown here is derived from an EMBL/GenBank/DDBJ whole genome shotgun (WGS) entry which is preliminary data.</text>
</comment>
<accession>A0A9Q3K8E6</accession>
<evidence type="ECO:0000313" key="2">
    <source>
        <dbReference type="EMBL" id="MBW0576207.1"/>
    </source>
</evidence>
<evidence type="ECO:0000313" key="3">
    <source>
        <dbReference type="Proteomes" id="UP000765509"/>
    </source>
</evidence>
<sequence length="140" mass="15710">MPPIINETINDETPPVSPQNTQVFQERETIKHNTMGQDMKDIIPDPEPEVSSSANVEGISLSCIEEFGDILDYNSNITQGSWKRGLVNINSICKNQWGNLPTNDADTFLPVGIKVISNQELKMLVWLQELEIAGDFYLCE</sequence>
<gene>
    <name evidence="2" type="ORF">O181_115922</name>
</gene>
<dbReference type="Proteomes" id="UP000765509">
    <property type="component" value="Unassembled WGS sequence"/>
</dbReference>
<dbReference type="AlphaFoldDB" id="A0A9Q3K8E6"/>
<protein>
    <submittedName>
        <fullName evidence="2">Uncharacterized protein</fullName>
    </submittedName>
</protein>
<reference evidence="2" key="1">
    <citation type="submission" date="2021-03" db="EMBL/GenBank/DDBJ databases">
        <title>Draft genome sequence of rust myrtle Austropuccinia psidii MF-1, a brazilian biotype.</title>
        <authorList>
            <person name="Quecine M.C."/>
            <person name="Pachon D.M.R."/>
            <person name="Bonatelli M.L."/>
            <person name="Correr F.H."/>
            <person name="Franceschini L.M."/>
            <person name="Leite T.F."/>
            <person name="Margarido G.R.A."/>
            <person name="Almeida C.A."/>
            <person name="Ferrarezi J.A."/>
            <person name="Labate C.A."/>
        </authorList>
    </citation>
    <scope>NUCLEOTIDE SEQUENCE</scope>
    <source>
        <strain evidence="2">MF-1</strain>
    </source>
</reference>
<feature type="region of interest" description="Disordered" evidence="1">
    <location>
        <begin position="34"/>
        <end position="54"/>
    </location>
</feature>
<name>A0A9Q3K8E6_9BASI</name>
<proteinExistence type="predicted"/>